<comment type="caution">
    <text evidence="1">The sequence shown here is derived from an EMBL/GenBank/DDBJ whole genome shotgun (WGS) entry which is preliminary data.</text>
</comment>
<gene>
    <name evidence="1" type="ORF">IH622_23045</name>
</gene>
<name>A0A8I0N7N4_BRUAN</name>
<evidence type="ECO:0000313" key="1">
    <source>
        <dbReference type="EMBL" id="MBE0563674.1"/>
    </source>
</evidence>
<dbReference type="EMBL" id="JACZKO010000063">
    <property type="protein sequence ID" value="MBE0563674.1"/>
    <property type="molecule type" value="Genomic_DNA"/>
</dbReference>
<dbReference type="AlphaFoldDB" id="A0A8I0N7N4"/>
<sequence length="91" mass="9780">MIKTQNDAGTPTSVTVTALESAHATMANARDLSVRVQMLASRLLGLPMNGEAACKKDSACGVLPALYDVSNDTAEDIARAHQYLDELERQF</sequence>
<accession>A0A8I0N7N4</accession>
<organism evidence="1 2">
    <name type="scientific">Brucella anthropi</name>
    <name type="common">Ochrobactrum anthropi</name>
    <dbReference type="NCBI Taxonomy" id="529"/>
    <lineage>
        <taxon>Bacteria</taxon>
        <taxon>Pseudomonadati</taxon>
        <taxon>Pseudomonadota</taxon>
        <taxon>Alphaproteobacteria</taxon>
        <taxon>Hyphomicrobiales</taxon>
        <taxon>Brucellaceae</taxon>
        <taxon>Brucella/Ochrobactrum group</taxon>
        <taxon>Brucella</taxon>
    </lineage>
</organism>
<reference evidence="1" key="1">
    <citation type="submission" date="2020-09" db="EMBL/GenBank/DDBJ databases">
        <authorList>
            <person name="Dalcin Martins P."/>
        </authorList>
    </citation>
    <scope>NUCLEOTIDE SEQUENCE</scope>
    <source>
        <strain evidence="1">MAG47</strain>
    </source>
</reference>
<dbReference type="Proteomes" id="UP000642265">
    <property type="component" value="Unassembled WGS sequence"/>
</dbReference>
<protein>
    <submittedName>
        <fullName evidence="1">Uncharacterized protein</fullName>
    </submittedName>
</protein>
<evidence type="ECO:0000313" key="2">
    <source>
        <dbReference type="Proteomes" id="UP000642265"/>
    </source>
</evidence>
<proteinExistence type="predicted"/>
<reference evidence="1" key="2">
    <citation type="submission" date="2020-10" db="EMBL/GenBank/DDBJ databases">
        <title>Enrichment of novel Verrucomicrobia, Bacteroidetes and Krumholzibacteria in an oxygen-limited, methane- and iron-fed bioreactor inoculated with Bothnian Sea sediments.</title>
        <authorList>
            <person name="Martins P.D."/>
            <person name="de Jong A."/>
            <person name="Lenstra W.K."/>
            <person name="van Helmond N.A.G.M."/>
            <person name="Slomp C.P."/>
            <person name="Jetten M.S.M."/>
            <person name="Welte C.U."/>
            <person name="Rasigraf O."/>
        </authorList>
    </citation>
    <scope>NUCLEOTIDE SEQUENCE</scope>
    <source>
        <strain evidence="1">MAG47</strain>
    </source>
</reference>